<name>A0A5N6UKT7_ASPTM</name>
<sequence length="303" mass="33362">MHLSIVFVAFLSLIKCIATLPLIPFPIISGHEVRLPYRMLPICGIDMAKGGIKDDYISLEFFTQNNSKMVNNHTILPDHLLLRIPITIHAKLMGTDRDTLSLLYRINIRPVEQFPSGTVAENFILDILLFGPCGHPINRVAINSSVNGSNSKGNGTPRAPVPSEPSPSTKCTGLTHAPRHKYLLHKWLDAGRSLARSYKVFRFISRSRPSMSHCPNRYSLYLPSHRGRKSVFVACILRVLYTAILPFSLGIAAGGAICLTGVIICRFTGPWFSGSEKEGGGSNSRNGRTQNRKYACSSADAKS</sequence>
<evidence type="ECO:0000313" key="4">
    <source>
        <dbReference type="EMBL" id="KAE8159238.1"/>
    </source>
</evidence>
<dbReference type="AlphaFoldDB" id="A0A5N6UKT7"/>
<accession>A0A5N6UKT7</accession>
<evidence type="ECO:0000256" key="2">
    <source>
        <dbReference type="SAM" id="Phobius"/>
    </source>
</evidence>
<keyword evidence="2" id="KW-0812">Transmembrane</keyword>
<feature type="region of interest" description="Disordered" evidence="1">
    <location>
        <begin position="275"/>
        <end position="303"/>
    </location>
</feature>
<feature type="signal peptide" evidence="3">
    <location>
        <begin position="1"/>
        <end position="19"/>
    </location>
</feature>
<feature type="region of interest" description="Disordered" evidence="1">
    <location>
        <begin position="146"/>
        <end position="174"/>
    </location>
</feature>
<proteinExistence type="predicted"/>
<feature type="compositionally biased region" description="Low complexity" evidence="1">
    <location>
        <begin position="146"/>
        <end position="155"/>
    </location>
</feature>
<gene>
    <name evidence="4" type="ORF">BDV40DRAFT_273757</name>
</gene>
<evidence type="ECO:0000256" key="1">
    <source>
        <dbReference type="SAM" id="MobiDB-lite"/>
    </source>
</evidence>
<keyword evidence="2" id="KW-1133">Transmembrane helix</keyword>
<keyword evidence="3" id="KW-0732">Signal</keyword>
<reference evidence="4 5" key="1">
    <citation type="submission" date="2019-04" db="EMBL/GenBank/DDBJ databases">
        <title>Friends and foes A comparative genomics study of 23 Aspergillus species from section Flavi.</title>
        <authorList>
            <consortium name="DOE Joint Genome Institute"/>
            <person name="Kjaerbolling I."/>
            <person name="Vesth T."/>
            <person name="Frisvad J.C."/>
            <person name="Nybo J.L."/>
            <person name="Theobald S."/>
            <person name="Kildgaard S."/>
            <person name="Isbrandt T."/>
            <person name="Kuo A."/>
            <person name="Sato A."/>
            <person name="Lyhne E.K."/>
            <person name="Kogle M.E."/>
            <person name="Wiebenga A."/>
            <person name="Kun R.S."/>
            <person name="Lubbers R.J."/>
            <person name="Makela M.R."/>
            <person name="Barry K."/>
            <person name="Chovatia M."/>
            <person name="Clum A."/>
            <person name="Daum C."/>
            <person name="Haridas S."/>
            <person name="He G."/>
            <person name="LaButti K."/>
            <person name="Lipzen A."/>
            <person name="Mondo S."/>
            <person name="Riley R."/>
            <person name="Salamov A."/>
            <person name="Simmons B.A."/>
            <person name="Magnuson J.K."/>
            <person name="Henrissat B."/>
            <person name="Mortensen U.H."/>
            <person name="Larsen T.O."/>
            <person name="Devries R.P."/>
            <person name="Grigoriev I.V."/>
            <person name="Machida M."/>
            <person name="Baker S.E."/>
            <person name="Andersen M.R."/>
        </authorList>
    </citation>
    <scope>NUCLEOTIDE SEQUENCE [LARGE SCALE GENOMIC DNA]</scope>
    <source>
        <strain evidence="4 5">CBS 117626</strain>
    </source>
</reference>
<feature type="chain" id="PRO_5024948756" evidence="3">
    <location>
        <begin position="20"/>
        <end position="303"/>
    </location>
</feature>
<dbReference type="OrthoDB" id="4367799at2759"/>
<evidence type="ECO:0000313" key="5">
    <source>
        <dbReference type="Proteomes" id="UP000326950"/>
    </source>
</evidence>
<evidence type="ECO:0000256" key="3">
    <source>
        <dbReference type="SAM" id="SignalP"/>
    </source>
</evidence>
<dbReference type="EMBL" id="ML738678">
    <property type="protein sequence ID" value="KAE8159238.1"/>
    <property type="molecule type" value="Genomic_DNA"/>
</dbReference>
<keyword evidence="5" id="KW-1185">Reference proteome</keyword>
<protein>
    <submittedName>
        <fullName evidence="4">Uncharacterized protein</fullName>
    </submittedName>
</protein>
<dbReference type="Proteomes" id="UP000326950">
    <property type="component" value="Unassembled WGS sequence"/>
</dbReference>
<keyword evidence="2" id="KW-0472">Membrane</keyword>
<feature type="transmembrane region" description="Helical" evidence="2">
    <location>
        <begin position="239"/>
        <end position="265"/>
    </location>
</feature>
<organism evidence="4 5">
    <name type="scientific">Aspergillus tamarii</name>
    <dbReference type="NCBI Taxonomy" id="41984"/>
    <lineage>
        <taxon>Eukaryota</taxon>
        <taxon>Fungi</taxon>
        <taxon>Dikarya</taxon>
        <taxon>Ascomycota</taxon>
        <taxon>Pezizomycotina</taxon>
        <taxon>Eurotiomycetes</taxon>
        <taxon>Eurotiomycetidae</taxon>
        <taxon>Eurotiales</taxon>
        <taxon>Aspergillaceae</taxon>
        <taxon>Aspergillus</taxon>
        <taxon>Aspergillus subgen. Circumdati</taxon>
    </lineage>
</organism>